<sequence>MLKQAVNIKADLPPDLKGAGVDDVCGRRTQRPISLLNDDNRHTHLVEQQRSS</sequence>
<gene>
    <name evidence="2" type="ORF">UFOPK3046_01720</name>
</gene>
<protein>
    <submittedName>
        <fullName evidence="2">Unannotated protein</fullName>
    </submittedName>
</protein>
<dbReference type="EMBL" id="CAFAAQ010000204">
    <property type="protein sequence ID" value="CAB4820691.1"/>
    <property type="molecule type" value="Genomic_DNA"/>
</dbReference>
<proteinExistence type="predicted"/>
<dbReference type="AlphaFoldDB" id="A0A6J6ZFY8"/>
<feature type="region of interest" description="Disordered" evidence="1">
    <location>
        <begin position="32"/>
        <end position="52"/>
    </location>
</feature>
<accession>A0A6J6ZFY8</accession>
<reference evidence="2" key="1">
    <citation type="submission" date="2020-05" db="EMBL/GenBank/DDBJ databases">
        <authorList>
            <person name="Chiriac C."/>
            <person name="Salcher M."/>
            <person name="Ghai R."/>
            <person name="Kavagutti S V."/>
        </authorList>
    </citation>
    <scope>NUCLEOTIDE SEQUENCE</scope>
</reference>
<evidence type="ECO:0000313" key="2">
    <source>
        <dbReference type="EMBL" id="CAB4820691.1"/>
    </source>
</evidence>
<name>A0A6J6ZFY8_9ZZZZ</name>
<organism evidence="2">
    <name type="scientific">freshwater metagenome</name>
    <dbReference type="NCBI Taxonomy" id="449393"/>
    <lineage>
        <taxon>unclassified sequences</taxon>
        <taxon>metagenomes</taxon>
        <taxon>ecological metagenomes</taxon>
    </lineage>
</organism>
<evidence type="ECO:0000256" key="1">
    <source>
        <dbReference type="SAM" id="MobiDB-lite"/>
    </source>
</evidence>
<feature type="compositionally biased region" description="Basic and acidic residues" evidence="1">
    <location>
        <begin position="38"/>
        <end position="52"/>
    </location>
</feature>